<dbReference type="Proteomes" id="UP000035656">
    <property type="component" value="Chromosome"/>
</dbReference>
<keyword evidence="1" id="KW-0472">Membrane</keyword>
<feature type="transmembrane region" description="Helical" evidence="1">
    <location>
        <begin position="6"/>
        <end position="27"/>
    </location>
</feature>
<reference evidence="2 3" key="1">
    <citation type="journal article" date="2015" name="Nature">
        <title>rRNA introns, odd ribosomes, and small enigmatic genomes across a large radiation of phyla.</title>
        <authorList>
            <person name="Brown C.T."/>
            <person name="Hug L.A."/>
            <person name="Thomas B.C."/>
            <person name="Sharon I."/>
            <person name="Castelle C.J."/>
            <person name="Singh A."/>
            <person name="Wilkins M.J."/>
            <person name="Williams K.H."/>
            <person name="Banfield J.F."/>
        </authorList>
    </citation>
    <scope>NUCLEOTIDE SEQUENCE [LARGE SCALE GENOMIC DNA]</scope>
</reference>
<keyword evidence="1" id="KW-0812">Transmembrane</keyword>
<keyword evidence="1" id="KW-1133">Transmembrane helix</keyword>
<accession>A0A0G4AU80</accession>
<name>A0A0G4AU80_9BACT</name>
<evidence type="ECO:0000313" key="2">
    <source>
        <dbReference type="EMBL" id="AKM78713.1"/>
    </source>
</evidence>
<evidence type="ECO:0000256" key="1">
    <source>
        <dbReference type="SAM" id="Phobius"/>
    </source>
</evidence>
<sequence length="150" mass="17413">MYNTHTAFPLTLAIFCQLLDIFIYIFYNIPRNFTSLLEVVMKKVINVLLVIAILTLTGIIIYSAFSIPLTRAGAVNVLTKESTYESYYSSRIFDAEAKRDWVRAEMSGTAPELRQEEAITAYIDELRRVRNEHAKTFSDKYSLFRRLRLI</sequence>
<feature type="transmembrane region" description="Helical" evidence="1">
    <location>
        <begin position="47"/>
        <end position="65"/>
    </location>
</feature>
<dbReference type="AlphaFoldDB" id="A0A0G4AU80"/>
<dbReference type="EMBL" id="CP011209">
    <property type="protein sequence ID" value="AKM78713.1"/>
    <property type="molecule type" value="Genomic_DNA"/>
</dbReference>
<dbReference type="STRING" id="1619007.UX70_C0001G1022"/>
<organism evidence="2 3">
    <name type="scientific">Candidatus Wolfebacteria bacterium GW2011_GWB1_47_1</name>
    <dbReference type="NCBI Taxonomy" id="1619007"/>
    <lineage>
        <taxon>Bacteria</taxon>
        <taxon>Candidatus Wolfeibacteriota</taxon>
    </lineage>
</organism>
<protein>
    <submittedName>
        <fullName evidence="2">Uncharacterized protein</fullName>
    </submittedName>
</protein>
<gene>
    <name evidence="2" type="ORF">UX70_C0001G1022</name>
</gene>
<evidence type="ECO:0000313" key="3">
    <source>
        <dbReference type="Proteomes" id="UP000035656"/>
    </source>
</evidence>
<dbReference type="KEGG" id="pwo:UX70_C0001G1022"/>
<proteinExistence type="predicted"/>